<dbReference type="InterPro" id="IPR003615">
    <property type="entry name" value="HNH_nuc"/>
</dbReference>
<dbReference type="AlphaFoldDB" id="A0A2T3BFT3"/>
<feature type="region of interest" description="Disordered" evidence="1">
    <location>
        <begin position="339"/>
        <end position="431"/>
    </location>
</feature>
<name>A0A2T3BFT3_AMORE</name>
<accession>A0A2T3BFT3</accession>
<feature type="compositionally biased region" description="Low complexity" evidence="1">
    <location>
        <begin position="384"/>
        <end position="393"/>
    </location>
</feature>
<feature type="compositionally biased region" description="Low complexity" evidence="1">
    <location>
        <begin position="112"/>
        <end position="121"/>
    </location>
</feature>
<evidence type="ECO:0000313" key="4">
    <source>
        <dbReference type="Proteomes" id="UP000241818"/>
    </source>
</evidence>
<proteinExistence type="predicted"/>
<protein>
    <recommendedName>
        <fullName evidence="2">HNH nuclease domain-containing protein</fullName>
    </recommendedName>
</protein>
<sequence length="431" mass="48100">MADHEASSGSRRGRTGTLIPLAEPPVAPDEEHLNIPSQRRRDLLVELGRALGTNEVPLSFWACLQVCDIERLEYIVRNAKDSPLFVSCFSYTCHSMIRAWVQRPEWDRREAASTTTSSPSRASDDQGTPSKRRRVRESAPKNLARERDHGSCVLTGLGPSEVAHIYPNCLIHPSVTSRSDPGFWRLLSAFWPPEKIEAWQSKIFRDPVDPSKPLDACFNLITLLSTLHKMWGKGLFALRPLDYNADMTELEVEFYWQPHQDHKPADLVPLTKIPLSSRDLDFVVADGIRYEHTPRDGASYKSGQKFVLRTEDPERLPLPSKELLDLQWNLNRIVAMAAAGEKDDEEEFSEDDDDGDLKRWIESSVPQPSFAPHPASAPPPGSPSAPSSPTDGSGSEHDISFSTTSTGPSPVKTREAAIESQYEESSPLVLQ</sequence>
<evidence type="ECO:0000313" key="3">
    <source>
        <dbReference type="EMBL" id="PSS28239.1"/>
    </source>
</evidence>
<evidence type="ECO:0000259" key="2">
    <source>
        <dbReference type="Pfam" id="PF13391"/>
    </source>
</evidence>
<feature type="domain" description="HNH nuclease" evidence="2">
    <location>
        <begin position="152"/>
        <end position="238"/>
    </location>
</feature>
<dbReference type="Proteomes" id="UP000241818">
    <property type="component" value="Unassembled WGS sequence"/>
</dbReference>
<dbReference type="RefSeq" id="XP_024725764.1">
    <property type="nucleotide sequence ID" value="XM_024868550.1"/>
</dbReference>
<gene>
    <name evidence="3" type="ORF">M430DRAFT_55613</name>
</gene>
<reference evidence="3 4" key="1">
    <citation type="journal article" date="2018" name="New Phytol.">
        <title>Comparative genomics and transcriptomics depict ericoid mycorrhizal fungi as versatile saprotrophs and plant mutualists.</title>
        <authorList>
            <person name="Martino E."/>
            <person name="Morin E."/>
            <person name="Grelet G.A."/>
            <person name="Kuo A."/>
            <person name="Kohler A."/>
            <person name="Daghino S."/>
            <person name="Barry K.W."/>
            <person name="Cichocki N."/>
            <person name="Clum A."/>
            <person name="Dockter R.B."/>
            <person name="Hainaut M."/>
            <person name="Kuo R.C."/>
            <person name="LaButti K."/>
            <person name="Lindahl B.D."/>
            <person name="Lindquist E.A."/>
            <person name="Lipzen A."/>
            <person name="Khouja H.R."/>
            <person name="Magnuson J."/>
            <person name="Murat C."/>
            <person name="Ohm R.A."/>
            <person name="Singer S.W."/>
            <person name="Spatafora J.W."/>
            <person name="Wang M."/>
            <person name="Veneault-Fourrey C."/>
            <person name="Henrissat B."/>
            <person name="Grigoriev I.V."/>
            <person name="Martin F.M."/>
            <person name="Perotto S."/>
        </authorList>
    </citation>
    <scope>NUCLEOTIDE SEQUENCE [LARGE SCALE GENOMIC DNA]</scope>
    <source>
        <strain evidence="3 4">ATCC 22711</strain>
    </source>
</reference>
<evidence type="ECO:0000256" key="1">
    <source>
        <dbReference type="SAM" id="MobiDB-lite"/>
    </source>
</evidence>
<feature type="compositionally biased region" description="Basic and acidic residues" evidence="1">
    <location>
        <begin position="136"/>
        <end position="147"/>
    </location>
</feature>
<feature type="region of interest" description="Disordered" evidence="1">
    <location>
        <begin position="1"/>
        <end position="21"/>
    </location>
</feature>
<feature type="region of interest" description="Disordered" evidence="1">
    <location>
        <begin position="108"/>
        <end position="147"/>
    </location>
</feature>
<feature type="compositionally biased region" description="Pro residues" evidence="1">
    <location>
        <begin position="369"/>
        <end position="383"/>
    </location>
</feature>
<keyword evidence="4" id="KW-1185">Reference proteome</keyword>
<organism evidence="3 4">
    <name type="scientific">Amorphotheca resinae ATCC 22711</name>
    <dbReference type="NCBI Taxonomy" id="857342"/>
    <lineage>
        <taxon>Eukaryota</taxon>
        <taxon>Fungi</taxon>
        <taxon>Dikarya</taxon>
        <taxon>Ascomycota</taxon>
        <taxon>Pezizomycotina</taxon>
        <taxon>Leotiomycetes</taxon>
        <taxon>Helotiales</taxon>
        <taxon>Amorphothecaceae</taxon>
        <taxon>Amorphotheca</taxon>
    </lineage>
</organism>
<dbReference type="EMBL" id="KZ679006">
    <property type="protein sequence ID" value="PSS28239.1"/>
    <property type="molecule type" value="Genomic_DNA"/>
</dbReference>
<dbReference type="GeneID" id="36576631"/>
<dbReference type="InParanoid" id="A0A2T3BFT3"/>
<feature type="compositionally biased region" description="Acidic residues" evidence="1">
    <location>
        <begin position="342"/>
        <end position="355"/>
    </location>
</feature>
<dbReference type="OrthoDB" id="5416097at2759"/>
<dbReference type="Pfam" id="PF13391">
    <property type="entry name" value="HNH_2"/>
    <property type="match status" value="1"/>
</dbReference>